<organism evidence="4 5">
    <name type="scientific">Camelliibacillus cellulosilyticus</name>
    <dbReference type="NCBI Taxonomy" id="2174486"/>
    <lineage>
        <taxon>Bacteria</taxon>
        <taxon>Bacillati</taxon>
        <taxon>Bacillota</taxon>
        <taxon>Bacilli</taxon>
        <taxon>Bacillales</taxon>
        <taxon>Sporolactobacillaceae</taxon>
        <taxon>Camelliibacillus</taxon>
    </lineage>
</organism>
<dbReference type="Gene3D" id="3.40.50.720">
    <property type="entry name" value="NAD(P)-binding Rossmann-like Domain"/>
    <property type="match status" value="1"/>
</dbReference>
<evidence type="ECO:0000313" key="4">
    <source>
        <dbReference type="EMBL" id="MFC4619049.1"/>
    </source>
</evidence>
<dbReference type="EMBL" id="JBHSFW010000005">
    <property type="protein sequence ID" value="MFC4619049.1"/>
    <property type="molecule type" value="Genomic_DNA"/>
</dbReference>
<dbReference type="InterPro" id="IPR050463">
    <property type="entry name" value="Gfo/Idh/MocA_oxidrdct_glycsds"/>
</dbReference>
<feature type="domain" description="Gfo/Idh/MocA-like oxidoreductase N-terminal" evidence="2">
    <location>
        <begin position="16"/>
        <end position="119"/>
    </location>
</feature>
<dbReference type="Gene3D" id="3.30.360.10">
    <property type="entry name" value="Dihydrodipicolinate Reductase, domain 2"/>
    <property type="match status" value="1"/>
</dbReference>
<evidence type="ECO:0000259" key="3">
    <source>
        <dbReference type="Pfam" id="PF22725"/>
    </source>
</evidence>
<dbReference type="PANTHER" id="PTHR43818:SF11">
    <property type="entry name" value="BCDNA.GH03377"/>
    <property type="match status" value="1"/>
</dbReference>
<feature type="domain" description="GFO/IDH/MocA-like oxidoreductase" evidence="3">
    <location>
        <begin position="130"/>
        <end position="255"/>
    </location>
</feature>
<evidence type="ECO:0000313" key="5">
    <source>
        <dbReference type="Proteomes" id="UP001596022"/>
    </source>
</evidence>
<dbReference type="InterPro" id="IPR036291">
    <property type="entry name" value="NAD(P)-bd_dom_sf"/>
</dbReference>
<name>A0ABV9GL80_9BACL</name>
<dbReference type="Pfam" id="PF01408">
    <property type="entry name" value="GFO_IDH_MocA"/>
    <property type="match status" value="1"/>
</dbReference>
<dbReference type="SUPFAM" id="SSF51735">
    <property type="entry name" value="NAD(P)-binding Rossmann-fold domains"/>
    <property type="match status" value="1"/>
</dbReference>
<reference evidence="5" key="1">
    <citation type="journal article" date="2019" name="Int. J. Syst. Evol. Microbiol.">
        <title>The Global Catalogue of Microorganisms (GCM) 10K type strain sequencing project: providing services to taxonomists for standard genome sequencing and annotation.</title>
        <authorList>
            <consortium name="The Broad Institute Genomics Platform"/>
            <consortium name="The Broad Institute Genome Sequencing Center for Infectious Disease"/>
            <person name="Wu L."/>
            <person name="Ma J."/>
        </authorList>
    </citation>
    <scope>NUCLEOTIDE SEQUENCE [LARGE SCALE GENOMIC DNA]</scope>
    <source>
        <strain evidence="5">CGMCC 1.16306</strain>
    </source>
</reference>
<proteinExistence type="predicted"/>
<dbReference type="InterPro" id="IPR055170">
    <property type="entry name" value="GFO_IDH_MocA-like_dom"/>
</dbReference>
<keyword evidence="1" id="KW-0560">Oxidoreductase</keyword>
<dbReference type="SUPFAM" id="SSF55347">
    <property type="entry name" value="Glyceraldehyde-3-phosphate dehydrogenase-like, C-terminal domain"/>
    <property type="match status" value="1"/>
</dbReference>
<protein>
    <submittedName>
        <fullName evidence="4">Gfo/Idh/MocA family protein</fullName>
    </submittedName>
</protein>
<dbReference type="Proteomes" id="UP001596022">
    <property type="component" value="Unassembled WGS sequence"/>
</dbReference>
<sequence length="339" mass="37740">MIRVAMLSKWHVHADDYARQAKGHPQIDIACVWDEDPVRGEKWAEALDVPFEADLHKVLTSPNIDAVIVDTPTNLHKDIILQAAHHGKHIFTEKVLALTVEDCEEIFSAIKSAGVHWMVSLPRLTENYYLYAIQVLEQGLLGTLTSIRCQLAHNGSVGSDRFPNGWLPEHFYNLEQCGGGALVDLGAHPIYLLNRLAGKAEAVTARFQYHTGRDVEDHAIVIVEFAGGALGTIETGFLAGGCPFQLELVGTEGTLLIEDQTVRIRSTRIEQDGWHTPEKLPNPLPMPMEQWASSILNDQKPSITKEDVVALTLINEAARRSQNENRRILIAEMERSMHA</sequence>
<evidence type="ECO:0000259" key="2">
    <source>
        <dbReference type="Pfam" id="PF01408"/>
    </source>
</evidence>
<keyword evidence="5" id="KW-1185">Reference proteome</keyword>
<dbReference type="RefSeq" id="WP_376846149.1">
    <property type="nucleotide sequence ID" value="NZ_JBHSFW010000005.1"/>
</dbReference>
<accession>A0ABV9GL80</accession>
<dbReference type="Pfam" id="PF22725">
    <property type="entry name" value="GFO_IDH_MocA_C3"/>
    <property type="match status" value="1"/>
</dbReference>
<dbReference type="PANTHER" id="PTHR43818">
    <property type="entry name" value="BCDNA.GH03377"/>
    <property type="match status" value="1"/>
</dbReference>
<evidence type="ECO:0000256" key="1">
    <source>
        <dbReference type="ARBA" id="ARBA00023002"/>
    </source>
</evidence>
<comment type="caution">
    <text evidence="4">The sequence shown here is derived from an EMBL/GenBank/DDBJ whole genome shotgun (WGS) entry which is preliminary data.</text>
</comment>
<dbReference type="InterPro" id="IPR000683">
    <property type="entry name" value="Gfo/Idh/MocA-like_OxRdtase_N"/>
</dbReference>
<gene>
    <name evidence="4" type="ORF">ACFO4N_10025</name>
</gene>